<sequence length="123" mass="12858">MKTVICHTLKGVARQGSAAGQTGLAPPPYSPPFRGGVRVGQERSAGVAHEAGEVLAQLAARVDRLTISHRDPEAFFVERSEIAAALRGAAERVPLPVQRAGQAVRSVSLASKDLAPKVSGRGR</sequence>
<reference evidence="1 2" key="1">
    <citation type="submission" date="2015-07" db="EMBL/GenBank/DDBJ databases">
        <title>Whole genome sequencing of Bosea vaviloviae isolated from cave pool.</title>
        <authorList>
            <person name="Tan N.E.H."/>
            <person name="Lee Y.P."/>
            <person name="Gan H.M."/>
            <person name="Barton H."/>
            <person name="Savka M.A."/>
        </authorList>
    </citation>
    <scope>NUCLEOTIDE SEQUENCE [LARGE SCALE GENOMIC DNA]</scope>
    <source>
        <strain evidence="1 2">SD260</strain>
    </source>
</reference>
<proteinExistence type="predicted"/>
<organism evidence="1 2">
    <name type="scientific">Bosea vaviloviae</name>
    <dbReference type="NCBI Taxonomy" id="1526658"/>
    <lineage>
        <taxon>Bacteria</taxon>
        <taxon>Pseudomonadati</taxon>
        <taxon>Pseudomonadota</taxon>
        <taxon>Alphaproteobacteria</taxon>
        <taxon>Hyphomicrobiales</taxon>
        <taxon>Boseaceae</taxon>
        <taxon>Bosea</taxon>
    </lineage>
</organism>
<gene>
    <name evidence="1" type="ORF">AE618_13095</name>
</gene>
<dbReference type="Proteomes" id="UP000037822">
    <property type="component" value="Unassembled WGS sequence"/>
</dbReference>
<evidence type="ECO:0000313" key="1">
    <source>
        <dbReference type="EMBL" id="KPH80669.1"/>
    </source>
</evidence>
<dbReference type="AlphaFoldDB" id="A0A0N0MBA9"/>
<protein>
    <submittedName>
        <fullName evidence="1">Uncharacterized protein</fullName>
    </submittedName>
</protein>
<keyword evidence="2" id="KW-1185">Reference proteome</keyword>
<name>A0A0N0MBA9_9HYPH</name>
<dbReference type="PATRIC" id="fig|1526658.3.peg.4057"/>
<accession>A0A0N0MBA9</accession>
<dbReference type="EMBL" id="LGSZ01000040">
    <property type="protein sequence ID" value="KPH80669.1"/>
    <property type="molecule type" value="Genomic_DNA"/>
</dbReference>
<comment type="caution">
    <text evidence="1">The sequence shown here is derived from an EMBL/GenBank/DDBJ whole genome shotgun (WGS) entry which is preliminary data.</text>
</comment>
<evidence type="ECO:0000313" key="2">
    <source>
        <dbReference type="Proteomes" id="UP000037822"/>
    </source>
</evidence>